<feature type="transmembrane region" description="Helical" evidence="3">
    <location>
        <begin position="55"/>
        <end position="71"/>
    </location>
</feature>
<name>A0ABY5TKR5_9GAMM</name>
<evidence type="ECO:0000313" key="4">
    <source>
        <dbReference type="EMBL" id="UVW34370.1"/>
    </source>
</evidence>
<feature type="transmembrane region" description="Helical" evidence="3">
    <location>
        <begin position="161"/>
        <end position="178"/>
    </location>
</feature>
<dbReference type="InterPro" id="IPR039672">
    <property type="entry name" value="MFS_2"/>
</dbReference>
<gene>
    <name evidence="4" type="ORF">NYF23_10125</name>
</gene>
<feature type="transmembrane region" description="Helical" evidence="3">
    <location>
        <begin position="325"/>
        <end position="344"/>
    </location>
</feature>
<dbReference type="SUPFAM" id="SSF103473">
    <property type="entry name" value="MFS general substrate transporter"/>
    <property type="match status" value="1"/>
</dbReference>
<feature type="transmembrane region" description="Helical" evidence="3">
    <location>
        <begin position="271"/>
        <end position="294"/>
    </location>
</feature>
<feature type="transmembrane region" description="Helical" evidence="3">
    <location>
        <begin position="92"/>
        <end position="109"/>
    </location>
</feature>
<feature type="transmembrane region" description="Helical" evidence="3">
    <location>
        <begin position="365"/>
        <end position="388"/>
    </location>
</feature>
<feature type="transmembrane region" description="Helical" evidence="3">
    <location>
        <begin position="408"/>
        <end position="434"/>
    </location>
</feature>
<keyword evidence="3" id="KW-0472">Membrane</keyword>
<keyword evidence="5" id="KW-1185">Reference proteome</keyword>
<dbReference type="Proteomes" id="UP001059934">
    <property type="component" value="Chromosome"/>
</dbReference>
<feature type="region of interest" description="Disordered" evidence="2">
    <location>
        <begin position="457"/>
        <end position="476"/>
    </location>
</feature>
<dbReference type="PANTHER" id="PTHR11328">
    <property type="entry name" value="MAJOR FACILITATOR SUPERFAMILY DOMAIN-CONTAINING PROTEIN"/>
    <property type="match status" value="1"/>
</dbReference>
<proteinExistence type="inferred from homology"/>
<evidence type="ECO:0000256" key="3">
    <source>
        <dbReference type="SAM" id="Phobius"/>
    </source>
</evidence>
<protein>
    <submittedName>
        <fullName evidence="4">MFS transporter</fullName>
    </submittedName>
</protein>
<dbReference type="Gene3D" id="1.20.1250.20">
    <property type="entry name" value="MFS general substrate transporter like domains"/>
    <property type="match status" value="2"/>
</dbReference>
<reference evidence="4" key="1">
    <citation type="submission" date="2022-08" db="EMBL/GenBank/DDBJ databases">
        <title>Catabolic pathway analysis in culturable SAR92 clade bacteria reveals their overlooked roles in DMSP degradation in coastal seas.</title>
        <authorList>
            <person name="He X."/>
            <person name="Zhang X."/>
            <person name="Zhang Y."/>
        </authorList>
    </citation>
    <scope>NUCLEOTIDE SEQUENCE</scope>
    <source>
        <strain evidence="4">H455</strain>
    </source>
</reference>
<feature type="transmembrane region" description="Helical" evidence="3">
    <location>
        <begin position="190"/>
        <end position="209"/>
    </location>
</feature>
<feature type="transmembrane region" description="Helical" evidence="3">
    <location>
        <begin position="121"/>
        <end position="141"/>
    </location>
</feature>
<keyword evidence="3" id="KW-1133">Transmembrane helix</keyword>
<dbReference type="InterPro" id="IPR036259">
    <property type="entry name" value="MFS_trans_sf"/>
</dbReference>
<dbReference type="EMBL" id="CP103416">
    <property type="protein sequence ID" value="UVW34370.1"/>
    <property type="molecule type" value="Genomic_DNA"/>
</dbReference>
<dbReference type="PANTHER" id="PTHR11328:SF24">
    <property type="entry name" value="MAJOR FACILITATOR SUPERFAMILY (MFS) PROFILE DOMAIN-CONTAINING PROTEIN"/>
    <property type="match status" value="1"/>
</dbReference>
<evidence type="ECO:0000313" key="5">
    <source>
        <dbReference type="Proteomes" id="UP001059934"/>
    </source>
</evidence>
<feature type="transmembrane region" description="Helical" evidence="3">
    <location>
        <begin position="240"/>
        <end position="265"/>
    </location>
</feature>
<feature type="transmembrane region" description="Helical" evidence="3">
    <location>
        <begin position="22"/>
        <end position="43"/>
    </location>
</feature>
<organism evidence="4 5">
    <name type="scientific">SAR92 clade bacterium H455</name>
    <dbReference type="NCBI Taxonomy" id="2974818"/>
    <lineage>
        <taxon>Bacteria</taxon>
        <taxon>Pseudomonadati</taxon>
        <taxon>Pseudomonadota</taxon>
        <taxon>Gammaproteobacteria</taxon>
        <taxon>Cellvibrionales</taxon>
        <taxon>Porticoccaceae</taxon>
        <taxon>SAR92 clade</taxon>
    </lineage>
</organism>
<comment type="similarity">
    <text evidence="1">Belongs to the sodium:galactoside symporter (TC 2.A.2) family.</text>
</comment>
<sequence>MPDNQTISTQSKGDTALTLRRLLTFSGPAIPLAMLITPVINYLPTFYVTEVGVSLYWTGLAFMIANIWDGITDVVIGRMSDVTRSKFGKRKIWMLCGTLPLLISIYYLFNAPIGSGKEYLIIWMSIFFVFWTIVQVPYMAWGAEMSNCYEGRSRVFGFRETGTTIGIFLSAALPFIFLSDTAPMSQILRLISYTIIFTLPFMIIATMFLGEKQRHISTSPRRSGGLLTAIKTNKPFLRFLIYHFTFTLGVSILNAVIVLFIKYRLLLENSFISLIFLAFVSAIIGMPICVRAAYRFGRHKVLSASILLTSLSLLILLAIPAQSYLAAAVCFVLIGLSTSAAWAMPPAIIGDLSDLGNLKGYGEQAGTYMAGINLVYKLGMGLGVGIALPMLQILGFDANSDLSTANNLPLIIVCCIIPIVIMTASVGLIWNFPIDSNRHARIRKCLQQRDSRSVTRLTNLGSTESRHNSPDGCVKA</sequence>
<dbReference type="Pfam" id="PF13347">
    <property type="entry name" value="MFS_2"/>
    <property type="match status" value="1"/>
</dbReference>
<feature type="transmembrane region" description="Helical" evidence="3">
    <location>
        <begin position="301"/>
        <end position="319"/>
    </location>
</feature>
<accession>A0ABY5TKR5</accession>
<keyword evidence="3" id="KW-0812">Transmembrane</keyword>
<evidence type="ECO:0000256" key="2">
    <source>
        <dbReference type="SAM" id="MobiDB-lite"/>
    </source>
</evidence>
<evidence type="ECO:0000256" key="1">
    <source>
        <dbReference type="ARBA" id="ARBA00009617"/>
    </source>
</evidence>